<keyword evidence="10" id="KW-0067">ATP-binding</keyword>
<feature type="region of interest" description="Disordered" evidence="11">
    <location>
        <begin position="1031"/>
        <end position="1064"/>
    </location>
</feature>
<evidence type="ECO:0000256" key="12">
    <source>
        <dbReference type="SAM" id="Phobius"/>
    </source>
</evidence>
<feature type="transmembrane region" description="Helical" evidence="12">
    <location>
        <begin position="703"/>
        <end position="726"/>
    </location>
</feature>
<dbReference type="InterPro" id="IPR052422">
    <property type="entry name" value="Auxin_Ser/Thr_Kinase"/>
</dbReference>
<dbReference type="Pfam" id="PF00069">
    <property type="entry name" value="Pkinase"/>
    <property type="match status" value="1"/>
</dbReference>
<evidence type="ECO:0000256" key="1">
    <source>
        <dbReference type="ARBA" id="ARBA00004167"/>
    </source>
</evidence>
<keyword evidence="15" id="KW-1185">Reference proteome</keyword>
<dbReference type="PANTHER" id="PTHR47986:SF1">
    <property type="entry name" value="OS04G0685900 PROTEIN"/>
    <property type="match status" value="1"/>
</dbReference>
<dbReference type="Gene3D" id="3.30.200.20">
    <property type="entry name" value="Phosphorylase Kinase, domain 1"/>
    <property type="match status" value="1"/>
</dbReference>
<accession>A0AAD3SIH3</accession>
<keyword evidence="2" id="KW-0433">Leucine-rich repeat</keyword>
<dbReference type="GO" id="GO:0016020">
    <property type="term" value="C:membrane"/>
    <property type="evidence" value="ECO:0007669"/>
    <property type="project" value="UniProtKB-SubCell"/>
</dbReference>
<keyword evidence="3 12" id="KW-0812">Transmembrane</keyword>
<comment type="subcellular location">
    <subcellularLocation>
        <location evidence="1">Membrane</location>
        <topology evidence="1">Single-pass membrane protein</topology>
    </subcellularLocation>
</comment>
<feature type="region of interest" description="Disordered" evidence="11">
    <location>
        <begin position="629"/>
        <end position="671"/>
    </location>
</feature>
<evidence type="ECO:0000256" key="5">
    <source>
        <dbReference type="ARBA" id="ARBA00022737"/>
    </source>
</evidence>
<dbReference type="Pfam" id="PF00560">
    <property type="entry name" value="LRR_1"/>
    <property type="match status" value="1"/>
</dbReference>
<dbReference type="InterPro" id="IPR013210">
    <property type="entry name" value="LRR_N_plant-typ"/>
</dbReference>
<dbReference type="FunFam" id="3.80.10.10:FF:000190">
    <property type="entry name" value="Receptor-like kinase TMK4"/>
    <property type="match status" value="1"/>
</dbReference>
<evidence type="ECO:0000256" key="6">
    <source>
        <dbReference type="ARBA" id="ARBA00022989"/>
    </source>
</evidence>
<keyword evidence="5" id="KW-0677">Repeat</keyword>
<dbReference type="InterPro" id="IPR003591">
    <property type="entry name" value="Leu-rich_rpt_typical-subtyp"/>
</dbReference>
<dbReference type="FunFam" id="3.80.10.10:FF:000129">
    <property type="entry name" value="Leucine-rich repeat receptor-like kinase"/>
    <property type="match status" value="1"/>
</dbReference>
<protein>
    <recommendedName>
        <fullName evidence="13">Protein kinase domain-containing protein</fullName>
    </recommendedName>
</protein>
<evidence type="ECO:0000256" key="4">
    <source>
        <dbReference type="ARBA" id="ARBA00022729"/>
    </source>
</evidence>
<feature type="domain" description="Protein kinase" evidence="13">
    <location>
        <begin position="809"/>
        <end position="1064"/>
    </location>
</feature>
<dbReference type="Proteomes" id="UP001279734">
    <property type="component" value="Unassembled WGS sequence"/>
</dbReference>
<keyword evidence="9" id="KW-0325">Glycoprotein</keyword>
<dbReference type="GO" id="GO:0004672">
    <property type="term" value="F:protein kinase activity"/>
    <property type="evidence" value="ECO:0007669"/>
    <property type="project" value="InterPro"/>
</dbReference>
<keyword evidence="8" id="KW-0675">Receptor</keyword>
<reference evidence="14" key="1">
    <citation type="submission" date="2023-05" db="EMBL/GenBank/DDBJ databases">
        <title>Nepenthes gracilis genome sequencing.</title>
        <authorList>
            <person name="Fukushima K."/>
        </authorList>
    </citation>
    <scope>NUCLEOTIDE SEQUENCE</scope>
    <source>
        <strain evidence="14">SING2019-196</strain>
    </source>
</reference>
<name>A0AAD3SIH3_NEPGR</name>
<dbReference type="InterPro" id="IPR017441">
    <property type="entry name" value="Protein_kinase_ATP_BS"/>
</dbReference>
<dbReference type="SUPFAM" id="SSF56112">
    <property type="entry name" value="Protein kinase-like (PK-like)"/>
    <property type="match status" value="1"/>
</dbReference>
<evidence type="ECO:0000256" key="11">
    <source>
        <dbReference type="SAM" id="MobiDB-lite"/>
    </source>
</evidence>
<dbReference type="SUPFAM" id="SSF52058">
    <property type="entry name" value="L domain-like"/>
    <property type="match status" value="2"/>
</dbReference>
<dbReference type="Gene3D" id="1.10.510.10">
    <property type="entry name" value="Transferase(Phosphotransferase) domain 1"/>
    <property type="match status" value="1"/>
</dbReference>
<gene>
    <name evidence="14" type="ORF">Nepgr_014026</name>
</gene>
<dbReference type="Gene3D" id="3.80.10.10">
    <property type="entry name" value="Ribonuclease Inhibitor"/>
    <property type="match status" value="2"/>
</dbReference>
<dbReference type="InterPro" id="IPR032675">
    <property type="entry name" value="LRR_dom_sf"/>
</dbReference>
<evidence type="ECO:0000256" key="9">
    <source>
        <dbReference type="ARBA" id="ARBA00023180"/>
    </source>
</evidence>
<dbReference type="InterPro" id="IPR011009">
    <property type="entry name" value="Kinase-like_dom_sf"/>
</dbReference>
<dbReference type="EMBL" id="BSYO01000011">
    <property type="protein sequence ID" value="GMH12185.1"/>
    <property type="molecule type" value="Genomic_DNA"/>
</dbReference>
<evidence type="ECO:0000256" key="2">
    <source>
        <dbReference type="ARBA" id="ARBA00022614"/>
    </source>
</evidence>
<dbReference type="InterPro" id="IPR001245">
    <property type="entry name" value="Ser-Thr/Tyr_kinase_cat_dom"/>
</dbReference>
<dbReference type="GO" id="GO:0005524">
    <property type="term" value="F:ATP binding"/>
    <property type="evidence" value="ECO:0007669"/>
    <property type="project" value="UniProtKB-UniRule"/>
</dbReference>
<keyword evidence="6 12" id="KW-1133">Transmembrane helix</keyword>
<feature type="compositionally biased region" description="Low complexity" evidence="11">
    <location>
        <begin position="1032"/>
        <end position="1046"/>
    </location>
</feature>
<dbReference type="InterPro" id="IPR000719">
    <property type="entry name" value="Prot_kinase_dom"/>
</dbReference>
<dbReference type="Pfam" id="PF07714">
    <property type="entry name" value="PK_Tyr_Ser-Thr"/>
    <property type="match status" value="1"/>
</dbReference>
<sequence length="1064" mass="116318">MDNTELLGHLVDLRLRCRIPGLRYFRAPHLANNAESSAEYVSGPKAQAKSLMAERVEGIKCRIKCKWFALFESLSAPLKDVSSKDADEELGWSLSHSVLLTLSCNLGCLHNSPKKRPPCPVLVVGAQQCSHGHALILLLNHIFVHFPIGFFFSAIFVRATANGLLAERGKSEIAMENGRRKLWVVVVFCLFSAASCETDPNDLRILNEFRKGLDNPELLKWPTNSDDPCGPPSWSHVFCSGNRVSQIQVQGMGLKGPLPQDLNQLSMLSNLGLQKNKFSGKLPTFSGLSELQFAYLDYNNFDTIPWDFFDGLTNIRVLALDYNPLNATTGWSLPDELGKIVQLTNLSLINSNLVGPLPEFLSTLPSLTVLKLSYNRLSGVIPKSLNESMIQILWLNDQAGGGMTGPIDVISSMISLSQLWLHGNGFTGTIPEGIGALSSLKDLNLNKNRLSGVIPESMANMSLEKLDLSNNLFMGPIPQFKFGNVSYGSNSFCQSVPGIKCASEVNSLIEFLGGMNYPSDLASEWSGNDPCEGPWLGLSCNPHSKVTIINLPNRRLNGTLSPSVANLTSLLEIRLKANNLNGQIPTEITHLMSLRLLDISANNFEPPLPYFGPGVKVIVDGNPLLKQSKRFPTPVSSRPLDGIPPLTSAQSPSKYPMQKPPSPGMAKSPWIDRTHPAAADFRQNKSDSVHLQPGNGNSGRFNIAAVVSAAAASVLLVLLTVLLFFYGCKKKKKHNVDARSSVVIHPRNPIDQDRMFKTAGSRNTTESLFTQTASSSESRTSSVMENSHVIESGNLVISVHVLRKVTNNFAPENQLGRGGFGVVYRGELEDGTKIAVKRMEAGVISSKALDEFHAEITVLSKVRHRHLVSLFAPDGEKSVVTRLAGTFGYLAPEYAVTGKITTKVDVFSYGVVLMELLTGRMALDEERPEESRYLAEWFWKIKSSKPTLMAAVDPALDVKDEAIESISTIADLARHCTAREPCHRPDMGRAVSILVPLVEQWEPLNNETDTCSGVDFKPPLLEMVKAWQETQRSSGNSCSRSSLDDSTPAKPTGFAGSFTSADAR</sequence>
<dbReference type="PROSITE" id="PS50011">
    <property type="entry name" value="PROTEIN_KINASE_DOM"/>
    <property type="match status" value="1"/>
</dbReference>
<feature type="binding site" evidence="10">
    <location>
        <position position="837"/>
    </location>
    <ligand>
        <name>ATP</name>
        <dbReference type="ChEBI" id="CHEBI:30616"/>
    </ligand>
</feature>
<evidence type="ECO:0000313" key="15">
    <source>
        <dbReference type="Proteomes" id="UP001279734"/>
    </source>
</evidence>
<dbReference type="InterPro" id="IPR001611">
    <property type="entry name" value="Leu-rich_rpt"/>
</dbReference>
<dbReference type="PROSITE" id="PS00107">
    <property type="entry name" value="PROTEIN_KINASE_ATP"/>
    <property type="match status" value="1"/>
</dbReference>
<dbReference type="Pfam" id="PF13855">
    <property type="entry name" value="LRR_8"/>
    <property type="match status" value="1"/>
</dbReference>
<dbReference type="PANTHER" id="PTHR47986">
    <property type="entry name" value="OSJNBA0070M12.3 PROTEIN"/>
    <property type="match status" value="1"/>
</dbReference>
<dbReference type="Pfam" id="PF08263">
    <property type="entry name" value="LRRNT_2"/>
    <property type="match status" value="2"/>
</dbReference>
<evidence type="ECO:0000256" key="8">
    <source>
        <dbReference type="ARBA" id="ARBA00023170"/>
    </source>
</evidence>
<evidence type="ECO:0000313" key="14">
    <source>
        <dbReference type="EMBL" id="GMH12185.1"/>
    </source>
</evidence>
<evidence type="ECO:0000256" key="10">
    <source>
        <dbReference type="PROSITE-ProRule" id="PRU10141"/>
    </source>
</evidence>
<proteinExistence type="predicted"/>
<keyword evidence="10" id="KW-0547">Nucleotide-binding</keyword>
<comment type="caution">
    <text evidence="14">The sequence shown here is derived from an EMBL/GenBank/DDBJ whole genome shotgun (WGS) entry which is preliminary data.</text>
</comment>
<dbReference type="SMART" id="SM00369">
    <property type="entry name" value="LRR_TYP"/>
    <property type="match status" value="5"/>
</dbReference>
<keyword evidence="4" id="KW-0732">Signal</keyword>
<evidence type="ECO:0000259" key="13">
    <source>
        <dbReference type="PROSITE" id="PS50011"/>
    </source>
</evidence>
<evidence type="ECO:0000256" key="3">
    <source>
        <dbReference type="ARBA" id="ARBA00022692"/>
    </source>
</evidence>
<dbReference type="AlphaFoldDB" id="A0AAD3SIH3"/>
<keyword evidence="7 12" id="KW-0472">Membrane</keyword>
<organism evidence="14 15">
    <name type="scientific">Nepenthes gracilis</name>
    <name type="common">Slender pitcher plant</name>
    <dbReference type="NCBI Taxonomy" id="150966"/>
    <lineage>
        <taxon>Eukaryota</taxon>
        <taxon>Viridiplantae</taxon>
        <taxon>Streptophyta</taxon>
        <taxon>Embryophyta</taxon>
        <taxon>Tracheophyta</taxon>
        <taxon>Spermatophyta</taxon>
        <taxon>Magnoliopsida</taxon>
        <taxon>eudicotyledons</taxon>
        <taxon>Gunneridae</taxon>
        <taxon>Pentapetalae</taxon>
        <taxon>Caryophyllales</taxon>
        <taxon>Nepenthaceae</taxon>
        <taxon>Nepenthes</taxon>
    </lineage>
</organism>
<evidence type="ECO:0000256" key="7">
    <source>
        <dbReference type="ARBA" id="ARBA00023136"/>
    </source>
</evidence>